<evidence type="ECO:0000256" key="1">
    <source>
        <dbReference type="SAM" id="Phobius"/>
    </source>
</evidence>
<protein>
    <submittedName>
        <fullName evidence="2">Uncharacterized protein</fullName>
    </submittedName>
</protein>
<keyword evidence="1" id="KW-0812">Transmembrane</keyword>
<dbReference type="EMBL" id="BKAG01000023">
    <property type="protein sequence ID" value="GEP43920.1"/>
    <property type="molecule type" value="Genomic_DNA"/>
</dbReference>
<evidence type="ECO:0000313" key="2">
    <source>
        <dbReference type="EMBL" id="GEP43920.1"/>
    </source>
</evidence>
<dbReference type="RefSeq" id="WP_146851481.1">
    <property type="nucleotide sequence ID" value="NZ_BKAG01000023.1"/>
</dbReference>
<dbReference type="AlphaFoldDB" id="A0A512MB16"/>
<feature type="transmembrane region" description="Helical" evidence="1">
    <location>
        <begin position="12"/>
        <end position="38"/>
    </location>
</feature>
<evidence type="ECO:0000313" key="3">
    <source>
        <dbReference type="Proteomes" id="UP000321577"/>
    </source>
</evidence>
<accession>A0A512MB16</accession>
<dbReference type="Proteomes" id="UP000321577">
    <property type="component" value="Unassembled WGS sequence"/>
</dbReference>
<sequence length="284" mass="31320">MRERFGNHGTGGVSFFGFQSVITGTVGFIIVLTLFLALCVKDIIPKEATSPQPNPKRDGDLKSMLSTIESLKNEVADYQSRPSDDEATLRRMIGQLTSTIAELDAKPLPGLDRDADATGRDRELRAEKNKLLSRLEKMSASMHNGEKLSSGINKDILDMEKKLVDAQSSLQRQNNRRNVISLIPEKDGSGKEPVLVLVQGSLIRMQRSDGAPAASGSINDFVKYIRAVSPATHYVVLYFKPSGTTHFEMLTKRARTEGFQIGYDVVPEDADIEFSNLPPVIKKP</sequence>
<keyword evidence="1" id="KW-1133">Transmembrane helix</keyword>
<reference evidence="2 3" key="1">
    <citation type="submission" date="2019-07" db="EMBL/GenBank/DDBJ databases">
        <title>Whole genome shotgun sequence of Brevifollis gellanilyticus NBRC 108608.</title>
        <authorList>
            <person name="Hosoyama A."/>
            <person name="Uohara A."/>
            <person name="Ohji S."/>
            <person name="Ichikawa N."/>
        </authorList>
    </citation>
    <scope>NUCLEOTIDE SEQUENCE [LARGE SCALE GENOMIC DNA]</scope>
    <source>
        <strain evidence="2 3">NBRC 108608</strain>
    </source>
</reference>
<comment type="caution">
    <text evidence="2">The sequence shown here is derived from an EMBL/GenBank/DDBJ whole genome shotgun (WGS) entry which is preliminary data.</text>
</comment>
<name>A0A512MB16_9BACT</name>
<gene>
    <name evidence="2" type="ORF">BGE01nite_32110</name>
</gene>
<keyword evidence="1" id="KW-0472">Membrane</keyword>
<proteinExistence type="predicted"/>
<dbReference type="OrthoDB" id="9873086at2"/>
<organism evidence="2 3">
    <name type="scientific">Brevifollis gellanilyticus</name>
    <dbReference type="NCBI Taxonomy" id="748831"/>
    <lineage>
        <taxon>Bacteria</taxon>
        <taxon>Pseudomonadati</taxon>
        <taxon>Verrucomicrobiota</taxon>
        <taxon>Verrucomicrobiia</taxon>
        <taxon>Verrucomicrobiales</taxon>
        <taxon>Verrucomicrobiaceae</taxon>
    </lineage>
</organism>
<keyword evidence="3" id="KW-1185">Reference proteome</keyword>